<evidence type="ECO:0000313" key="5">
    <source>
        <dbReference type="EMBL" id="JAT57090.1"/>
    </source>
</evidence>
<organism evidence="5">
    <name type="scientific">Anthurium amnicola</name>
    <dbReference type="NCBI Taxonomy" id="1678845"/>
    <lineage>
        <taxon>Eukaryota</taxon>
        <taxon>Viridiplantae</taxon>
        <taxon>Streptophyta</taxon>
        <taxon>Embryophyta</taxon>
        <taxon>Tracheophyta</taxon>
        <taxon>Spermatophyta</taxon>
        <taxon>Magnoliopsida</taxon>
        <taxon>Liliopsida</taxon>
        <taxon>Araceae</taxon>
        <taxon>Pothoideae</taxon>
        <taxon>Potheae</taxon>
        <taxon>Anthurium</taxon>
    </lineage>
</organism>
<comment type="similarity">
    <text evidence="1">Belongs to the PPR family. P subfamily.</text>
</comment>
<dbReference type="NCBIfam" id="TIGR00756">
    <property type="entry name" value="PPR"/>
    <property type="match status" value="5"/>
</dbReference>
<dbReference type="InterPro" id="IPR011990">
    <property type="entry name" value="TPR-like_helical_dom_sf"/>
</dbReference>
<feature type="repeat" description="PPR" evidence="3">
    <location>
        <begin position="290"/>
        <end position="324"/>
    </location>
</feature>
<feature type="region of interest" description="Disordered" evidence="4">
    <location>
        <begin position="14"/>
        <end position="40"/>
    </location>
</feature>
<sequence length="525" mass="57193">MAIRVGRPLLLSPPTSPALLRLPPPPPPSSPAELSVVGGGEGEDDTLVADVVSVLRQQRSRSRWGFLKSLCGPEGFTAEQAARITLGLRNNPRLALRFFHWSEEASLCRHDLPSYAAMVHVLARARLRPAAQSLIRSAILHVSDGGDGPMAVFAALARTYRACDSAPLVFDLLIRACLQARRVDRAVEIARMLRIREISPAVGTCNELIRAVSKGKGAGAVAGFHLYEELFGTGGGDDGAGAGAPRWMSRMRPNVQTFNALLLSFHREDGRWEDAEKIRTEMDRFACRPNCFTYSILMAGLCEEGMVRQAEALWDQMAAEGIKPDATAYNTLIGGFCGVGEMGRAEELFREMVMGGIEPTGTGYDRMIGGYCSTGDVDNALLLFDEMLGKDFRPEASTVGELIGELCRKSKVEEGLRVLRGEMRRGACVFFPTRQVFVYLIEGFCRRGQMEEGLKLQGEMAGEGFEPGPEVYSALIQGYSERGDVEMAARLKDEMMVNYYPPGGGSALTGITRHTPGEAGLLSEE</sequence>
<dbReference type="EMBL" id="GDJX01010184">
    <property type="protein sequence ID" value="JAT57752.1"/>
    <property type="molecule type" value="Transcribed_RNA"/>
</dbReference>
<evidence type="ECO:0000256" key="3">
    <source>
        <dbReference type="PROSITE-ProRule" id="PRU00708"/>
    </source>
</evidence>
<feature type="repeat" description="PPR" evidence="3">
    <location>
        <begin position="468"/>
        <end position="502"/>
    </location>
</feature>
<evidence type="ECO:0000313" key="6">
    <source>
        <dbReference type="EMBL" id="JAT57752.1"/>
    </source>
</evidence>
<dbReference type="InterPro" id="IPR002885">
    <property type="entry name" value="PPR_rpt"/>
</dbReference>
<feature type="repeat" description="PPR" evidence="3">
    <location>
        <begin position="254"/>
        <end position="289"/>
    </location>
</feature>
<dbReference type="Pfam" id="PF12854">
    <property type="entry name" value="PPR_1"/>
    <property type="match status" value="1"/>
</dbReference>
<dbReference type="EMBL" id="GDJX01010846">
    <property type="protein sequence ID" value="JAT57090.1"/>
    <property type="molecule type" value="Transcribed_RNA"/>
</dbReference>
<dbReference type="AlphaFoldDB" id="A0A1D1YR24"/>
<accession>A0A1D1YR24</accession>
<feature type="repeat" description="PPR" evidence="3">
    <location>
        <begin position="433"/>
        <end position="467"/>
    </location>
</feature>
<feature type="repeat" description="PPR" evidence="3">
    <location>
        <begin position="360"/>
        <end position="394"/>
    </location>
</feature>
<name>A0A1D1YR24_9ARAE</name>
<feature type="repeat" description="PPR" evidence="3">
    <location>
        <begin position="325"/>
        <end position="359"/>
    </location>
</feature>
<protein>
    <submittedName>
        <fullName evidence="5">Pentatricopeptide repeat-containing protein At2g15980</fullName>
    </submittedName>
</protein>
<keyword evidence="2" id="KW-0677">Repeat</keyword>
<evidence type="ECO:0000256" key="1">
    <source>
        <dbReference type="ARBA" id="ARBA00007626"/>
    </source>
</evidence>
<dbReference type="Pfam" id="PF13041">
    <property type="entry name" value="PPR_2"/>
    <property type="match status" value="1"/>
</dbReference>
<reference evidence="5" key="1">
    <citation type="submission" date="2015-07" db="EMBL/GenBank/DDBJ databases">
        <title>Transcriptome Assembly of Anthurium amnicola.</title>
        <authorList>
            <person name="Suzuki J."/>
        </authorList>
    </citation>
    <scope>NUCLEOTIDE SEQUENCE</scope>
</reference>
<evidence type="ECO:0000256" key="4">
    <source>
        <dbReference type="SAM" id="MobiDB-lite"/>
    </source>
</evidence>
<evidence type="ECO:0000256" key="2">
    <source>
        <dbReference type="ARBA" id="ARBA00022737"/>
    </source>
</evidence>
<dbReference type="Pfam" id="PF01535">
    <property type="entry name" value="PPR"/>
    <property type="match status" value="3"/>
</dbReference>
<dbReference type="PANTHER" id="PTHR47447:SF17">
    <property type="entry name" value="OS12G0638900 PROTEIN"/>
    <property type="match status" value="1"/>
</dbReference>
<dbReference type="PANTHER" id="PTHR47447">
    <property type="entry name" value="OS03G0856100 PROTEIN"/>
    <property type="match status" value="1"/>
</dbReference>
<proteinExistence type="inferred from homology"/>
<dbReference type="Gene3D" id="1.25.40.10">
    <property type="entry name" value="Tetratricopeptide repeat domain"/>
    <property type="match status" value="4"/>
</dbReference>
<gene>
    <name evidence="5" type="primary">At2g15980_1</name>
    <name evidence="6" type="synonym">At2g15980_0</name>
    <name evidence="5" type="ORF">g.49094</name>
    <name evidence="6" type="ORF">g.49096</name>
</gene>
<dbReference type="PROSITE" id="PS51375">
    <property type="entry name" value="PPR"/>
    <property type="match status" value="6"/>
</dbReference>